<reference evidence="1" key="1">
    <citation type="submission" date="2020-03" db="EMBL/GenBank/DDBJ databases">
        <title>The deep terrestrial virosphere.</title>
        <authorList>
            <person name="Holmfeldt K."/>
            <person name="Nilsson E."/>
            <person name="Simone D."/>
            <person name="Lopez-Fernandez M."/>
            <person name="Wu X."/>
            <person name="de Brujin I."/>
            <person name="Lundin D."/>
            <person name="Andersson A."/>
            <person name="Bertilsson S."/>
            <person name="Dopson M."/>
        </authorList>
    </citation>
    <scope>NUCLEOTIDE SEQUENCE</scope>
    <source>
        <strain evidence="1">TM448B01005</strain>
    </source>
</reference>
<dbReference type="AlphaFoldDB" id="A0A6M3XHP6"/>
<accession>A0A6M3XHP6</accession>
<dbReference type="Gene3D" id="1.10.10.60">
    <property type="entry name" value="Homeodomain-like"/>
    <property type="match status" value="1"/>
</dbReference>
<organism evidence="1">
    <name type="scientific">viral metagenome</name>
    <dbReference type="NCBI Taxonomy" id="1070528"/>
    <lineage>
        <taxon>unclassified sequences</taxon>
        <taxon>metagenomes</taxon>
        <taxon>organismal metagenomes</taxon>
    </lineage>
</organism>
<gene>
    <name evidence="1" type="ORF">TM448B01005_0003</name>
</gene>
<evidence type="ECO:0008006" key="2">
    <source>
        <dbReference type="Google" id="ProtNLM"/>
    </source>
</evidence>
<proteinExistence type="predicted"/>
<dbReference type="EMBL" id="MT144685">
    <property type="protein sequence ID" value="QJH97388.1"/>
    <property type="molecule type" value="Genomic_DNA"/>
</dbReference>
<evidence type="ECO:0000313" key="1">
    <source>
        <dbReference type="EMBL" id="QJH97388.1"/>
    </source>
</evidence>
<protein>
    <recommendedName>
        <fullName evidence="2">Terminase</fullName>
    </recommendedName>
</protein>
<name>A0A6M3XHP6_9ZZZZ</name>
<sequence length="166" mass="18983">MSGETHLEVRKKEIDNVLAEYLPKLTPKQQQAVKQIAVTDKLPKTKVEWAKFFGISRPVLYTWLCQRNFIECFQTINRLTQSLYVPQVIINVKRRTTRSDVASRLFLEYTGALQSIQTQPAVTNTVNIAFISTNRDKIKQIADQLAFDSLADPKLSDEVIEGQIEV</sequence>